<evidence type="ECO:0000256" key="1">
    <source>
        <dbReference type="SAM" id="Coils"/>
    </source>
</evidence>
<evidence type="ECO:0000313" key="3">
    <source>
        <dbReference type="Proteomes" id="UP001321582"/>
    </source>
</evidence>
<evidence type="ECO:0000313" key="2">
    <source>
        <dbReference type="EMBL" id="BDU51199.1"/>
    </source>
</evidence>
<feature type="coiled-coil region" evidence="1">
    <location>
        <begin position="328"/>
        <end position="425"/>
    </location>
</feature>
<dbReference type="GO" id="GO:0015562">
    <property type="term" value="F:efflux transmembrane transporter activity"/>
    <property type="evidence" value="ECO:0007669"/>
    <property type="project" value="InterPro"/>
</dbReference>
<dbReference type="SUPFAM" id="SSF56954">
    <property type="entry name" value="Outer membrane efflux proteins (OEP)"/>
    <property type="match status" value="1"/>
</dbReference>
<accession>A0AAU9D5E9</accession>
<keyword evidence="1" id="KW-0175">Coiled coil</keyword>
<dbReference type="KEGG" id="haby:HLVA_17680"/>
<dbReference type="EMBL" id="AP027059">
    <property type="protein sequence ID" value="BDU51199.1"/>
    <property type="molecule type" value="Genomic_DNA"/>
</dbReference>
<name>A0AAU9D5E9_9FUSO</name>
<dbReference type="Proteomes" id="UP001321582">
    <property type="component" value="Chromosome"/>
</dbReference>
<organism evidence="2 3">
    <name type="scientific">Haliovirga abyssi</name>
    <dbReference type="NCBI Taxonomy" id="2996794"/>
    <lineage>
        <taxon>Bacteria</taxon>
        <taxon>Fusobacteriati</taxon>
        <taxon>Fusobacteriota</taxon>
        <taxon>Fusobacteriia</taxon>
        <taxon>Fusobacteriales</taxon>
        <taxon>Haliovirgaceae</taxon>
        <taxon>Haliovirga</taxon>
    </lineage>
</organism>
<sequence length="433" mass="50960">MKKIVLVIMILISVNIFAAKKLGLDDIIESFNNKSSYVKKEKLELDKLKIDENGNFIDKWGKLSFNITPNYSYYTDKDKMPLNLQMTKDISKYPGGITVNLGYNMFYSAITYDNTTSKVKRVSYKLGLTKSLNDIIYSEQKYKDNSINLNSKLTKLNLKISKKTELKNIVDLYIRIKNLDSEILINENSLKVMNEEYENLIKKLEYGEAVKIDVEYMGIEIKSIKNSIEYLKKEIKNKKRELLKKVGIEDSDYEFKDIKAIDNFKIEINEDKIVVNSLNEKLNEENLKYYKRKSEPNINFDMNYDIEGKVWNAGIVFTGNIIEYGTDVRKTKKELDKLKIEKKELEIKSKEDKENAEIEYKNLLSKLEIAKEKMQNMEKRYEVDKNIYENGYMSLLDFLKEQKNRDEAKLNYDKAKNELNGFRYKVKRDEIKG</sequence>
<dbReference type="AlphaFoldDB" id="A0AAU9D5E9"/>
<protein>
    <recommendedName>
        <fullName evidence="4">TolC family protein</fullName>
    </recommendedName>
</protein>
<evidence type="ECO:0008006" key="4">
    <source>
        <dbReference type="Google" id="ProtNLM"/>
    </source>
</evidence>
<dbReference type="Gene3D" id="1.20.1600.10">
    <property type="entry name" value="Outer membrane efflux proteins (OEP)"/>
    <property type="match status" value="1"/>
</dbReference>
<keyword evidence="3" id="KW-1185">Reference proteome</keyword>
<proteinExistence type="predicted"/>
<dbReference type="RefSeq" id="WP_307904036.1">
    <property type="nucleotide sequence ID" value="NZ_AP027059.1"/>
</dbReference>
<reference evidence="2 3" key="1">
    <citation type="submission" date="2022-11" db="EMBL/GenBank/DDBJ databases">
        <title>Haliovirga abyssi gen. nov., sp. nov., a mesophilic fermentative bacterium isolated from the Iheya North hydrothermal field and the proposal of Haliovirgaceae fam. nov.</title>
        <authorList>
            <person name="Miyazaki U."/>
            <person name="Tame A."/>
            <person name="Miyazaki J."/>
            <person name="Takai K."/>
            <person name="Sawayama S."/>
            <person name="Kitajima M."/>
            <person name="Okamoto A."/>
            <person name="Nakagawa S."/>
        </authorList>
    </citation>
    <scope>NUCLEOTIDE SEQUENCE [LARGE SCALE GENOMIC DNA]</scope>
    <source>
        <strain evidence="2 3">IC12</strain>
    </source>
</reference>
<gene>
    <name evidence="2" type="ORF">HLVA_17680</name>
</gene>